<accession>A0A7J9MR27</accession>
<evidence type="ECO:0000256" key="2">
    <source>
        <dbReference type="ARBA" id="ARBA00001933"/>
    </source>
</evidence>
<dbReference type="FunFam" id="3.40.50.2000:FF:000807">
    <property type="entry name" value="Alpha-glucan phosphorylase 2, cytosolic"/>
    <property type="match status" value="1"/>
</dbReference>
<dbReference type="GO" id="GO:0005737">
    <property type="term" value="C:cytoplasm"/>
    <property type="evidence" value="ECO:0007669"/>
    <property type="project" value="TreeGrafter"/>
</dbReference>
<dbReference type="GO" id="GO:0008184">
    <property type="term" value="F:glycogen phosphorylase activity"/>
    <property type="evidence" value="ECO:0007669"/>
    <property type="project" value="InterPro"/>
</dbReference>
<evidence type="ECO:0000256" key="9">
    <source>
        <dbReference type="PIRSR" id="PIRSR000460-1"/>
    </source>
</evidence>
<evidence type="ECO:0000256" key="6">
    <source>
        <dbReference type="ARBA" id="ARBA00022679"/>
    </source>
</evidence>
<dbReference type="InterPro" id="IPR011833">
    <property type="entry name" value="Glycg_phsphrylas"/>
</dbReference>
<keyword evidence="4" id="KW-0021">Allosteric enzyme</keyword>
<evidence type="ECO:0000256" key="8">
    <source>
        <dbReference type="ARBA" id="ARBA00023277"/>
    </source>
</evidence>
<evidence type="ECO:0000256" key="11">
    <source>
        <dbReference type="SAM" id="MobiDB-lite"/>
    </source>
</evidence>
<comment type="function">
    <text evidence="10">Allosteric enzyme that catalyzes the rate-limiting step in glycogen catabolism, the phosphorolytic cleavage of glycogen to produce glucose-1-phosphate, and plays a central role in maintaining cellular and organismal glucose homeostasis.</text>
</comment>
<name>A0A7J9MR27_GOSSC</name>
<dbReference type="EMBL" id="JABFAF010000013">
    <property type="protein sequence ID" value="MBA0873327.1"/>
    <property type="molecule type" value="Genomic_DNA"/>
</dbReference>
<dbReference type="PANTHER" id="PTHR11468:SF27">
    <property type="entry name" value="ALPHA-1,4 GLUCAN PHOSPHORYLASE L-2 ISOZYME, CHLOROPLASTIC_AMYLOPLASTIC"/>
    <property type="match status" value="1"/>
</dbReference>
<reference evidence="12 13" key="1">
    <citation type="journal article" date="2019" name="Genome Biol. Evol.">
        <title>Insights into the evolution of the New World diploid cottons (Gossypium, subgenus Houzingenia) based on genome sequencing.</title>
        <authorList>
            <person name="Grover C.E."/>
            <person name="Arick M.A. 2nd"/>
            <person name="Thrash A."/>
            <person name="Conover J.L."/>
            <person name="Sanders W.S."/>
            <person name="Peterson D.G."/>
            <person name="Frelichowski J.E."/>
            <person name="Scheffler J.A."/>
            <person name="Scheffler B.E."/>
            <person name="Wendel J.F."/>
        </authorList>
    </citation>
    <scope>NUCLEOTIDE SEQUENCE [LARGE SCALE GENOMIC DNA]</scope>
    <source>
        <strain evidence="12">1</strain>
        <tissue evidence="12">Leaf</tissue>
    </source>
</reference>
<keyword evidence="13" id="KW-1185">Reference proteome</keyword>
<feature type="compositionally biased region" description="Acidic residues" evidence="11">
    <location>
        <begin position="512"/>
        <end position="540"/>
    </location>
</feature>
<dbReference type="Gene3D" id="3.40.50.2000">
    <property type="entry name" value="Glycogen Phosphorylase B"/>
    <property type="match status" value="3"/>
</dbReference>
<comment type="cofactor">
    <cofactor evidence="2 10">
        <name>pyridoxal 5'-phosphate</name>
        <dbReference type="ChEBI" id="CHEBI:597326"/>
    </cofactor>
</comment>
<keyword evidence="6 10" id="KW-0808">Transferase</keyword>
<feature type="modified residue" description="N6-(pyridoxal phosphate)lysine" evidence="9">
    <location>
        <position position="804"/>
    </location>
</feature>
<dbReference type="Proteomes" id="UP000593576">
    <property type="component" value="Unassembled WGS sequence"/>
</dbReference>
<evidence type="ECO:0000256" key="10">
    <source>
        <dbReference type="RuleBase" id="RU000587"/>
    </source>
</evidence>
<protein>
    <recommendedName>
        <fullName evidence="10">Alpha-1,4 glucan phosphorylase</fullName>
        <ecNumber evidence="10">2.4.1.1</ecNumber>
    </recommendedName>
</protein>
<dbReference type="InterPro" id="IPR000811">
    <property type="entry name" value="Glyco_trans_35"/>
</dbReference>
<dbReference type="PROSITE" id="PS00102">
    <property type="entry name" value="PHOSPHORYLASE"/>
    <property type="match status" value="1"/>
</dbReference>
<dbReference type="CDD" id="cd04300">
    <property type="entry name" value="GT35_Glycogen_Phosphorylase"/>
    <property type="match status" value="1"/>
</dbReference>
<dbReference type="GO" id="GO:0005980">
    <property type="term" value="P:glycogen catabolic process"/>
    <property type="evidence" value="ECO:0007669"/>
    <property type="project" value="TreeGrafter"/>
</dbReference>
<evidence type="ECO:0000313" key="13">
    <source>
        <dbReference type="Proteomes" id="UP000593576"/>
    </source>
</evidence>
<gene>
    <name evidence="12" type="ORF">Goshw_000853</name>
</gene>
<sequence length="958" mass="108957">SLDTFVPDSASIASSIKYHSEFTPSFAPDHFELPKAFKATAESVRDSLIINWNATYAYYEKINVKQAYYLSMEYLQGRALLNAIGNLELTGAYAEALKKLGHNLEDVAREEPDAALGNGGLGRLASCFLDSLATLNYPAWGYGLRYKYGLFKQYITKDGQEEVAENWLEMGNPWEIVRNDVSYPVKFYGEVISGPEGIKEWVGGEDITAVAYDVPIPGYKTKTTINLRLWSTKVAPEKFDLSAFNAGDHAKAYSAMKNAEKPRSSCSLGRNRTMILCDDRDLELWLAYCLSRNSVVTLSMLTSTELSSLDTSRPFNLSHLKICYILYPGDESLEGKTLRLKQQYTLCSASLQDIIARYERRSGEFLNWEIFPEKVAVQMNDTHPTLCIPELIRILIDVKGLSWEQAWNITQSYINGDLSTRTVAYTNHTVLPEALEKWSLELMEKLLPRHVEIIKMIDEELVQTIIDEYGTEDLDLLQEKLKQMRILDNIELPESVAEMIAKLEKSSVEAIESTEEDDVSDEETEPTAEEDELEEEEIEEKNEVPPIIEPDPKLPKLVRMANLCVAGGYAVNGVAEIHSEIVKNEVFNDFYEMWPEKFQNKTNGVTPRRWICFCNPDLSKIITKWTGSEDWVVNTEKLVTLRKFADNEDLQSEWREAKRRNKVKVASFLREKTGYIVNPDAMFDVQVKRIHEYKRQLLNIMGIVYRYKKMKEVSHEERKSSFAPRVCIFGGKAFATYVQAKRIVKFITDVGATVNHDPEIGDLLKVVFVPDYNVSVAEMLIPGSELSQHISTAGMEASGTSNMKFAMNGCILIGTLDGANVEIRQEVGEDNFFLFGAEAHEIAGLRKERAEGKFVPDPRFEEVKSYVRSGVFGPYNYEELMGSLEGNEGYGRADYFLVGKDFPSYIECQDKVDEAYRDQKRWTKMSILNTAGSYKFSSDRTIHEYARDIWRIDPVVLP</sequence>
<dbReference type="NCBIfam" id="TIGR02093">
    <property type="entry name" value="P_ylase"/>
    <property type="match status" value="1"/>
</dbReference>
<organism evidence="12 13">
    <name type="scientific">Gossypium schwendimanii</name>
    <name type="common">Cotton</name>
    <dbReference type="NCBI Taxonomy" id="34291"/>
    <lineage>
        <taxon>Eukaryota</taxon>
        <taxon>Viridiplantae</taxon>
        <taxon>Streptophyta</taxon>
        <taxon>Embryophyta</taxon>
        <taxon>Tracheophyta</taxon>
        <taxon>Spermatophyta</taxon>
        <taxon>Magnoliopsida</taxon>
        <taxon>eudicotyledons</taxon>
        <taxon>Gunneridae</taxon>
        <taxon>Pentapetalae</taxon>
        <taxon>rosids</taxon>
        <taxon>malvids</taxon>
        <taxon>Malvales</taxon>
        <taxon>Malvaceae</taxon>
        <taxon>Malvoideae</taxon>
        <taxon>Gossypium</taxon>
    </lineage>
</organism>
<keyword evidence="5 10" id="KW-0328">Glycosyltransferase</keyword>
<dbReference type="PIRSF" id="PIRSF000460">
    <property type="entry name" value="Pprylas_GlgP"/>
    <property type="match status" value="1"/>
</dbReference>
<evidence type="ECO:0000256" key="1">
    <source>
        <dbReference type="ARBA" id="ARBA00001275"/>
    </source>
</evidence>
<comment type="catalytic activity">
    <reaction evidence="1 10">
        <text>[(1-&gt;4)-alpha-D-glucosyl](n) + phosphate = [(1-&gt;4)-alpha-D-glucosyl](n-1) + alpha-D-glucose 1-phosphate</text>
        <dbReference type="Rhea" id="RHEA:41732"/>
        <dbReference type="Rhea" id="RHEA-COMP:9584"/>
        <dbReference type="Rhea" id="RHEA-COMP:9586"/>
        <dbReference type="ChEBI" id="CHEBI:15444"/>
        <dbReference type="ChEBI" id="CHEBI:43474"/>
        <dbReference type="ChEBI" id="CHEBI:58601"/>
        <dbReference type="EC" id="2.4.1.1"/>
    </reaction>
</comment>
<keyword evidence="8 10" id="KW-0119">Carbohydrate metabolism</keyword>
<dbReference type="Pfam" id="PF00343">
    <property type="entry name" value="Phosphorylase"/>
    <property type="match status" value="3"/>
</dbReference>
<dbReference type="AlphaFoldDB" id="A0A7J9MR27"/>
<keyword evidence="7 9" id="KW-0663">Pyridoxal phosphate</keyword>
<dbReference type="OrthoDB" id="9215500at2759"/>
<dbReference type="FunFam" id="3.40.50.2000:FF:000003">
    <property type="entry name" value="Alpha-1,4 glucan phosphorylase"/>
    <property type="match status" value="1"/>
</dbReference>
<dbReference type="InterPro" id="IPR035090">
    <property type="entry name" value="Pyridoxal_P_attach_site"/>
</dbReference>
<feature type="region of interest" description="Disordered" evidence="11">
    <location>
        <begin position="507"/>
        <end position="549"/>
    </location>
</feature>
<dbReference type="PANTHER" id="PTHR11468">
    <property type="entry name" value="GLYCOGEN PHOSPHORYLASE"/>
    <property type="match status" value="1"/>
</dbReference>
<evidence type="ECO:0000256" key="7">
    <source>
        <dbReference type="ARBA" id="ARBA00022898"/>
    </source>
</evidence>
<dbReference type="GO" id="GO:0030170">
    <property type="term" value="F:pyridoxal phosphate binding"/>
    <property type="evidence" value="ECO:0007669"/>
    <property type="project" value="InterPro"/>
</dbReference>
<evidence type="ECO:0000256" key="5">
    <source>
        <dbReference type="ARBA" id="ARBA00022676"/>
    </source>
</evidence>
<dbReference type="SUPFAM" id="SSF53756">
    <property type="entry name" value="UDP-Glycosyltransferase/glycogen phosphorylase"/>
    <property type="match status" value="1"/>
</dbReference>
<comment type="similarity">
    <text evidence="3 10">Belongs to the glycogen phosphorylase family.</text>
</comment>
<evidence type="ECO:0000256" key="4">
    <source>
        <dbReference type="ARBA" id="ARBA00022533"/>
    </source>
</evidence>
<evidence type="ECO:0000313" key="12">
    <source>
        <dbReference type="EMBL" id="MBA0873327.1"/>
    </source>
</evidence>
<dbReference type="EC" id="2.4.1.1" evidence="10"/>
<comment type="caution">
    <text evidence="12">The sequence shown here is derived from an EMBL/GenBank/DDBJ whole genome shotgun (WGS) entry which is preliminary data.</text>
</comment>
<evidence type="ECO:0000256" key="3">
    <source>
        <dbReference type="ARBA" id="ARBA00006047"/>
    </source>
</evidence>
<proteinExistence type="inferred from homology"/>
<feature type="non-terminal residue" evidence="12">
    <location>
        <position position="1"/>
    </location>
</feature>